<dbReference type="GO" id="GO:0010387">
    <property type="term" value="P:COP9 signalosome assembly"/>
    <property type="evidence" value="ECO:0007669"/>
    <property type="project" value="InterPro"/>
</dbReference>
<evidence type="ECO:0000313" key="7">
    <source>
        <dbReference type="EMBL" id="CAE0127924.1"/>
    </source>
</evidence>
<dbReference type="AlphaFoldDB" id="A0A7S3F522"/>
<organism evidence="7">
    <name type="scientific">Haptolina ericina</name>
    <dbReference type="NCBI Taxonomy" id="156174"/>
    <lineage>
        <taxon>Eukaryota</taxon>
        <taxon>Haptista</taxon>
        <taxon>Haptophyta</taxon>
        <taxon>Prymnesiophyceae</taxon>
        <taxon>Prymnesiales</taxon>
        <taxon>Prymnesiaceae</taxon>
        <taxon>Haptolina</taxon>
    </lineage>
</organism>
<evidence type="ECO:0000256" key="3">
    <source>
        <dbReference type="ARBA" id="ARBA00022490"/>
    </source>
</evidence>
<dbReference type="GO" id="GO:0008180">
    <property type="term" value="C:COP9 signalosome"/>
    <property type="evidence" value="ECO:0007669"/>
    <property type="project" value="UniProtKB-KW"/>
</dbReference>
<dbReference type="InterPro" id="IPR033205">
    <property type="entry name" value="COP9_CSN8"/>
</dbReference>
<dbReference type="GO" id="GO:0000338">
    <property type="term" value="P:protein deneddylation"/>
    <property type="evidence" value="ECO:0007669"/>
    <property type="project" value="InterPro"/>
</dbReference>
<name>A0A7S3F522_9EUKA</name>
<keyword evidence="3" id="KW-0963">Cytoplasm</keyword>
<protein>
    <recommendedName>
        <fullName evidence="6">CSN8/PSMD8/EIF3K domain-containing protein</fullName>
    </recommendedName>
</protein>
<sequence length="203" mass="21751">MASTPLAEIEKLVSAGDVAGIVSLCESFELDLCHSEETQQTSLTVYKVHMLSYLLTGQVAAARFLWKRLPPEIRSDGEVALLWDVGKHMWQKQPASVQQTLRGATWAHPMIGALAAKLQQESLDASFKALGAAYNLIPVSVAAERLGVAEATASQLASAAGWSCSPEGVFSPVAAPEEAMRSKGLGQLQQLTDFVAHLEYEVG</sequence>
<evidence type="ECO:0000259" key="6">
    <source>
        <dbReference type="Pfam" id="PF10075"/>
    </source>
</evidence>
<proteinExistence type="predicted"/>
<dbReference type="PANTHER" id="PTHR13339:SF0">
    <property type="entry name" value="COP9 SIGNALOSOME COMPLEX SUBUNIT 8"/>
    <property type="match status" value="1"/>
</dbReference>
<evidence type="ECO:0000256" key="4">
    <source>
        <dbReference type="ARBA" id="ARBA00022790"/>
    </source>
</evidence>
<dbReference type="GO" id="GO:0005737">
    <property type="term" value="C:cytoplasm"/>
    <property type="evidence" value="ECO:0007669"/>
    <property type="project" value="UniProtKB-SubCell"/>
</dbReference>
<keyword evidence="4" id="KW-0736">Signalosome</keyword>
<evidence type="ECO:0000256" key="5">
    <source>
        <dbReference type="ARBA" id="ARBA00023242"/>
    </source>
</evidence>
<gene>
    <name evidence="7" type="ORF">HERI1096_LOCUS26862</name>
</gene>
<dbReference type="Pfam" id="PF10075">
    <property type="entry name" value="CSN8_PSD8_EIF3K"/>
    <property type="match status" value="1"/>
</dbReference>
<dbReference type="PANTHER" id="PTHR13339">
    <property type="entry name" value="COP9 SIGNALOSOME COMPLEX SUBUNIT 8"/>
    <property type="match status" value="1"/>
</dbReference>
<dbReference type="InterPro" id="IPR033464">
    <property type="entry name" value="CSN8_PSD8_EIF3K"/>
</dbReference>
<comment type="subcellular location">
    <subcellularLocation>
        <location evidence="2">Cytoplasm</location>
    </subcellularLocation>
    <subcellularLocation>
        <location evidence="1">Nucleus</location>
    </subcellularLocation>
</comment>
<accession>A0A7S3F522</accession>
<reference evidence="7" key="1">
    <citation type="submission" date="2021-01" db="EMBL/GenBank/DDBJ databases">
        <authorList>
            <person name="Corre E."/>
            <person name="Pelletier E."/>
            <person name="Niang G."/>
            <person name="Scheremetjew M."/>
            <person name="Finn R."/>
            <person name="Kale V."/>
            <person name="Holt S."/>
            <person name="Cochrane G."/>
            <person name="Meng A."/>
            <person name="Brown T."/>
            <person name="Cohen L."/>
        </authorList>
    </citation>
    <scope>NUCLEOTIDE SEQUENCE</scope>
    <source>
        <strain evidence="7">CCMP281</strain>
    </source>
</reference>
<keyword evidence="5" id="KW-0539">Nucleus</keyword>
<evidence type="ECO:0000256" key="2">
    <source>
        <dbReference type="ARBA" id="ARBA00004496"/>
    </source>
</evidence>
<feature type="domain" description="CSN8/PSMD8/EIF3K" evidence="6">
    <location>
        <begin position="43"/>
        <end position="173"/>
    </location>
</feature>
<dbReference type="EMBL" id="HBHX01048492">
    <property type="protein sequence ID" value="CAE0127924.1"/>
    <property type="molecule type" value="Transcribed_RNA"/>
</dbReference>
<evidence type="ECO:0000256" key="1">
    <source>
        <dbReference type="ARBA" id="ARBA00004123"/>
    </source>
</evidence>